<dbReference type="InterPro" id="IPR044492">
    <property type="entry name" value="P_typ_ATPase_HD_dom"/>
</dbReference>
<evidence type="ECO:0000256" key="8">
    <source>
        <dbReference type="ARBA" id="ARBA00022553"/>
    </source>
</evidence>
<keyword evidence="15 19" id="KW-0472">Membrane</keyword>
<dbReference type="InterPro" id="IPR036412">
    <property type="entry name" value="HAD-like_sf"/>
</dbReference>
<organism evidence="21 22">
    <name type="scientific">Microvirga lotononidis</name>
    <dbReference type="NCBI Taxonomy" id="864069"/>
    <lineage>
        <taxon>Bacteria</taxon>
        <taxon>Pseudomonadati</taxon>
        <taxon>Pseudomonadota</taxon>
        <taxon>Alphaproteobacteria</taxon>
        <taxon>Hyphomicrobiales</taxon>
        <taxon>Methylobacteriaceae</taxon>
        <taxon>Microvirga</taxon>
    </lineage>
</organism>
<keyword evidence="11" id="KW-0067">ATP-binding</keyword>
<reference evidence="21 22" key="1">
    <citation type="submission" date="2012-02" db="EMBL/GenBank/DDBJ databases">
        <title>Improved High-Quality Draft sequence of Microvirga sp. WSM3557.</title>
        <authorList>
            <consortium name="US DOE Joint Genome Institute"/>
            <person name="Lucas S."/>
            <person name="Han J."/>
            <person name="Lapidus A."/>
            <person name="Cheng J.-F."/>
            <person name="Goodwin L."/>
            <person name="Pitluck S."/>
            <person name="Peters L."/>
            <person name="Zhang X."/>
            <person name="Detter J.C."/>
            <person name="Han C."/>
            <person name="Tapia R."/>
            <person name="Land M."/>
            <person name="Hauser L."/>
            <person name="Kyrpides N."/>
            <person name="Ivanova N."/>
            <person name="Pagani I."/>
            <person name="Brau L."/>
            <person name="Yates R."/>
            <person name="O'Hara G."/>
            <person name="Rui T."/>
            <person name="Howieson J."/>
            <person name="Reeve W."/>
            <person name="Woyke T."/>
        </authorList>
    </citation>
    <scope>NUCLEOTIDE SEQUENCE [LARGE SCALE GENOMIC DNA]</scope>
    <source>
        <strain evidence="21 22">WSM3557</strain>
    </source>
</reference>
<feature type="transmembrane region" description="Helical" evidence="19">
    <location>
        <begin position="804"/>
        <end position="821"/>
    </location>
</feature>
<dbReference type="PRINTS" id="PR01836">
    <property type="entry name" value="MGATPASE"/>
</dbReference>
<dbReference type="Gene3D" id="2.70.150.10">
    <property type="entry name" value="Calcium-transporting ATPase, cytoplasmic transduction domain A"/>
    <property type="match status" value="1"/>
</dbReference>
<dbReference type="PATRIC" id="fig|864069.3.peg.7356"/>
<dbReference type="InterPro" id="IPR023298">
    <property type="entry name" value="ATPase_P-typ_TM_dom_sf"/>
</dbReference>
<dbReference type="InterPro" id="IPR023299">
    <property type="entry name" value="ATPase_P-typ_cyto_dom_N"/>
</dbReference>
<evidence type="ECO:0000256" key="1">
    <source>
        <dbReference type="ARBA" id="ARBA00003954"/>
    </source>
</evidence>
<dbReference type="PANTHER" id="PTHR42861">
    <property type="entry name" value="CALCIUM-TRANSPORTING ATPASE"/>
    <property type="match status" value="1"/>
</dbReference>
<feature type="domain" description="Cation-transporting P-type ATPase N-terminal" evidence="20">
    <location>
        <begin position="30"/>
        <end position="103"/>
    </location>
</feature>
<dbReference type="InterPro" id="IPR004014">
    <property type="entry name" value="ATPase_P-typ_cation-transptr_N"/>
</dbReference>
<dbReference type="NCBIfam" id="TIGR01524">
    <property type="entry name" value="ATPase-IIIB_Mg"/>
    <property type="match status" value="1"/>
</dbReference>
<evidence type="ECO:0000256" key="13">
    <source>
        <dbReference type="ARBA" id="ARBA00022967"/>
    </source>
</evidence>
<comment type="subcellular location">
    <subcellularLocation>
        <location evidence="2">Cell inner membrane</location>
        <topology evidence="2">Multi-pass membrane protein</topology>
    </subcellularLocation>
</comment>
<dbReference type="NCBIfam" id="TIGR01494">
    <property type="entry name" value="ATPase_P-type"/>
    <property type="match status" value="2"/>
</dbReference>
<dbReference type="RefSeq" id="WP_009764835.1">
    <property type="nucleotide sequence ID" value="NZ_CP141048.1"/>
</dbReference>
<name>I4YQA6_9HYPH</name>
<keyword evidence="8" id="KW-0597">Phosphoprotein</keyword>
<dbReference type="InterPro" id="IPR008250">
    <property type="entry name" value="ATPase_P-typ_transduc_dom_A_sf"/>
</dbReference>
<dbReference type="InterPro" id="IPR006068">
    <property type="entry name" value="ATPase_P-typ_cation-transptr_C"/>
</dbReference>
<evidence type="ECO:0000256" key="16">
    <source>
        <dbReference type="ARBA" id="ARBA00029806"/>
    </source>
</evidence>
<dbReference type="InterPro" id="IPR059000">
    <property type="entry name" value="ATPase_P-type_domA"/>
</dbReference>
<evidence type="ECO:0000313" key="22">
    <source>
        <dbReference type="Proteomes" id="UP000003947"/>
    </source>
</evidence>
<dbReference type="InterPro" id="IPR023214">
    <property type="entry name" value="HAD_sf"/>
</dbReference>
<evidence type="ECO:0000256" key="7">
    <source>
        <dbReference type="ARBA" id="ARBA00022519"/>
    </source>
</evidence>
<dbReference type="EMBL" id="JH660647">
    <property type="protein sequence ID" value="EIM26148.1"/>
    <property type="molecule type" value="Genomic_DNA"/>
</dbReference>
<keyword evidence="7" id="KW-0997">Cell inner membrane</keyword>
<evidence type="ECO:0000256" key="14">
    <source>
        <dbReference type="ARBA" id="ARBA00022989"/>
    </source>
</evidence>
<feature type="transmembrane region" description="Helical" evidence="19">
    <location>
        <begin position="82"/>
        <end position="98"/>
    </location>
</feature>
<evidence type="ECO:0000256" key="18">
    <source>
        <dbReference type="SAM" id="MobiDB-lite"/>
    </source>
</evidence>
<dbReference type="SFLD" id="SFLDG00002">
    <property type="entry name" value="C1.7:_P-type_atpase_like"/>
    <property type="match status" value="1"/>
</dbReference>
<keyword evidence="6" id="KW-1003">Cell membrane</keyword>
<dbReference type="Pfam" id="PF00122">
    <property type="entry name" value="E1-E2_ATPase"/>
    <property type="match status" value="1"/>
</dbReference>
<dbReference type="HOGENOM" id="CLU_002360_6_3_5"/>
<dbReference type="PROSITE" id="PS00154">
    <property type="entry name" value="ATPASE_E1_E2"/>
    <property type="match status" value="1"/>
</dbReference>
<dbReference type="SFLD" id="SFLDS00003">
    <property type="entry name" value="Haloacid_Dehalogenase"/>
    <property type="match status" value="1"/>
</dbReference>
<evidence type="ECO:0000256" key="9">
    <source>
        <dbReference type="ARBA" id="ARBA00022692"/>
    </source>
</evidence>
<dbReference type="GO" id="GO:0005524">
    <property type="term" value="F:ATP binding"/>
    <property type="evidence" value="ECO:0007669"/>
    <property type="project" value="UniProtKB-KW"/>
</dbReference>
<dbReference type="Pfam" id="PF00690">
    <property type="entry name" value="Cation_ATPase_N"/>
    <property type="match status" value="1"/>
</dbReference>
<dbReference type="STRING" id="864069.MicloDRAFT_00068820"/>
<dbReference type="Pfam" id="PF00689">
    <property type="entry name" value="Cation_ATPase_C"/>
    <property type="match status" value="1"/>
</dbReference>
<dbReference type="GO" id="GO:0005886">
    <property type="term" value="C:plasma membrane"/>
    <property type="evidence" value="ECO:0007669"/>
    <property type="project" value="UniProtKB-SubCell"/>
</dbReference>
<dbReference type="GO" id="GO:0015444">
    <property type="term" value="F:P-type magnesium transporter activity"/>
    <property type="evidence" value="ECO:0007669"/>
    <property type="project" value="UniProtKB-EC"/>
</dbReference>
<evidence type="ECO:0000256" key="2">
    <source>
        <dbReference type="ARBA" id="ARBA00004429"/>
    </source>
</evidence>
<evidence type="ECO:0000256" key="10">
    <source>
        <dbReference type="ARBA" id="ARBA00022741"/>
    </source>
</evidence>
<evidence type="ECO:0000256" key="11">
    <source>
        <dbReference type="ARBA" id="ARBA00022840"/>
    </source>
</evidence>
<feature type="transmembrane region" description="Helical" evidence="19">
    <location>
        <begin position="262"/>
        <end position="283"/>
    </location>
</feature>
<feature type="transmembrane region" description="Helical" evidence="19">
    <location>
        <begin position="833"/>
        <end position="855"/>
    </location>
</feature>
<dbReference type="eggNOG" id="COG0474">
    <property type="taxonomic scope" value="Bacteria"/>
</dbReference>
<dbReference type="SUPFAM" id="SSF81665">
    <property type="entry name" value="Calcium ATPase, transmembrane domain M"/>
    <property type="match status" value="1"/>
</dbReference>
<keyword evidence="12" id="KW-0460">Magnesium</keyword>
<evidence type="ECO:0000256" key="5">
    <source>
        <dbReference type="ARBA" id="ARBA00013555"/>
    </source>
</evidence>
<dbReference type="Gene3D" id="3.40.1110.10">
    <property type="entry name" value="Calcium-transporting ATPase, cytoplasmic domain N"/>
    <property type="match status" value="1"/>
</dbReference>
<dbReference type="SFLD" id="SFLDF00027">
    <property type="entry name" value="p-type_atpase"/>
    <property type="match status" value="1"/>
</dbReference>
<proteinExistence type="inferred from homology"/>
<keyword evidence="10" id="KW-0547">Nucleotide-binding</keyword>
<dbReference type="SUPFAM" id="SSF81653">
    <property type="entry name" value="Calcium ATPase, transduction domain A"/>
    <property type="match status" value="1"/>
</dbReference>
<evidence type="ECO:0000256" key="17">
    <source>
        <dbReference type="ARBA" id="ARBA00047295"/>
    </source>
</evidence>
<feature type="transmembrane region" description="Helical" evidence="19">
    <location>
        <begin position="295"/>
        <end position="319"/>
    </location>
</feature>
<comment type="catalytic activity">
    <reaction evidence="17">
        <text>Mg(2+)(out) + ATP + H2O = Mg(2+)(in) + ADP + phosphate + H(+)</text>
        <dbReference type="Rhea" id="RHEA:10260"/>
        <dbReference type="ChEBI" id="CHEBI:15377"/>
        <dbReference type="ChEBI" id="CHEBI:15378"/>
        <dbReference type="ChEBI" id="CHEBI:18420"/>
        <dbReference type="ChEBI" id="CHEBI:30616"/>
        <dbReference type="ChEBI" id="CHEBI:43474"/>
        <dbReference type="ChEBI" id="CHEBI:456216"/>
        <dbReference type="EC" id="7.2.2.14"/>
    </reaction>
</comment>
<feature type="region of interest" description="Disordered" evidence="18">
    <location>
        <begin position="1"/>
        <end position="23"/>
    </location>
</feature>
<dbReference type="AlphaFoldDB" id="I4YQA6"/>
<evidence type="ECO:0000256" key="3">
    <source>
        <dbReference type="ARBA" id="ARBA00008746"/>
    </source>
</evidence>
<comment type="similarity">
    <text evidence="3">Belongs to the cation transport ATPase (P-type) (TC 3.A.3) family. Type IIIB subfamily.</text>
</comment>
<dbReference type="SUPFAM" id="SSF56784">
    <property type="entry name" value="HAD-like"/>
    <property type="match status" value="1"/>
</dbReference>
<dbReference type="SMART" id="SM00831">
    <property type="entry name" value="Cation_ATPase_N"/>
    <property type="match status" value="1"/>
</dbReference>
<dbReference type="EC" id="7.2.2.14" evidence="4"/>
<dbReference type="Pfam" id="PF13246">
    <property type="entry name" value="Cation_ATPase"/>
    <property type="match status" value="1"/>
</dbReference>
<keyword evidence="13" id="KW-1278">Translocase</keyword>
<evidence type="ECO:0000259" key="20">
    <source>
        <dbReference type="SMART" id="SM00831"/>
    </source>
</evidence>
<dbReference type="GO" id="GO:0016887">
    <property type="term" value="F:ATP hydrolysis activity"/>
    <property type="evidence" value="ECO:0007669"/>
    <property type="project" value="InterPro"/>
</dbReference>
<keyword evidence="22" id="KW-1185">Reference proteome</keyword>
<dbReference type="Proteomes" id="UP000003947">
    <property type="component" value="Unassembled WGS sequence"/>
</dbReference>
<evidence type="ECO:0000256" key="12">
    <source>
        <dbReference type="ARBA" id="ARBA00022842"/>
    </source>
</evidence>
<evidence type="ECO:0000313" key="21">
    <source>
        <dbReference type="EMBL" id="EIM26148.1"/>
    </source>
</evidence>
<comment type="function">
    <text evidence="1">Mediates magnesium influx to the cytosol.</text>
</comment>
<feature type="transmembrane region" description="Helical" evidence="19">
    <location>
        <begin position="738"/>
        <end position="761"/>
    </location>
</feature>
<accession>I4YQA6</accession>
<sequence length="878" mass="94184">MVRSVSASDRAPVHQDRVDSGRTPADTADRFWIYSAEESLARTKTGKEGLPSMEAARRLADVGHNVAVEPTRRRILAKIGKRLVEPLIAILIAAALISGATGDWASFGIILTILGLSIALDVTQEHRAEAAAEALKRSVAVRSTVERDRKPVSLPVDEIVPGDIVLLRAGDLVPADGIVLDSKAAHTNEALLTGEPFPVEKRPGPSDADTPAEAFNALFGGTALVSGEATMLVIATGARTRFGGIAAALRSVEPPTAFEKGLHAFGILILRMTAFLVLFVLLANLMLHRPAIESFLFAVALAVGLTPELLPMIMTVTLSRGAVRMAARKVVVKRLSAIHDLGSMDVLCTDKTGTLTEASIALVGHPGPDGEDSDRVIELAAVNSRFESGVRSALDDAILSHTANKSLETWRRTADVPFDFERRRVSVLVERNGERFLIVKGAPEEILARCDQIDQGTGNAVALVPDMRAQLERLLEEKSGQGFRCLGVAWRNMPADRDRPAVEDEQDLVFAGYCVFVDPPKASAAQAIARLEAAGVRIKIISGDAAPVLRHIVETLNVPARGLLTGAEIAKLSDEALAVHTAETDLFARVSPDQKTRIVRALQARGHTVGFIGDGINDAPAIKAADAGVSVDGASDVARAAADMILLEHDLEVVADGVAEGRRTYANIMKYIRMGTSSNFGNMLSMAFASLFLPFLPLTPIQVLLNNLLYDVSETGIPFDNVDEREIARPHTWDMHELLRFSLIMGPLSSVFDIATFIVLLQGFGASAEVFRTGWFVESTATQILVVFLIRTTLPAWISWPNKVLVASSLGTLNVALLIALSPLGRGLGFGVLPWPILLIMAALGTGYLLAAEALKRFALPKQRSIGGHQGRRLKVIG</sequence>
<keyword evidence="9 19" id="KW-0812">Transmembrane</keyword>
<dbReference type="InterPro" id="IPR018303">
    <property type="entry name" value="ATPase_P-typ_P_site"/>
</dbReference>
<dbReference type="Gene3D" id="1.20.1110.10">
    <property type="entry name" value="Calcium-transporting ATPase, transmembrane domain"/>
    <property type="match status" value="1"/>
</dbReference>
<keyword evidence="14 19" id="KW-1133">Transmembrane helix</keyword>
<dbReference type="InterPro" id="IPR001757">
    <property type="entry name" value="P_typ_ATPase"/>
</dbReference>
<evidence type="ECO:0000256" key="19">
    <source>
        <dbReference type="SAM" id="Phobius"/>
    </source>
</evidence>
<dbReference type="InterPro" id="IPR006415">
    <property type="entry name" value="P-type_ATPase_IIIB"/>
</dbReference>
<protein>
    <recommendedName>
        <fullName evidence="5">Magnesium-transporting ATPase, P-type 1</fullName>
        <ecNumber evidence="4">7.2.2.14</ecNumber>
    </recommendedName>
    <alternativeName>
        <fullName evidence="16">Mg(2+) transport ATPase, P-type 1</fullName>
    </alternativeName>
</protein>
<feature type="transmembrane region" description="Helical" evidence="19">
    <location>
        <begin position="773"/>
        <end position="792"/>
    </location>
</feature>
<evidence type="ECO:0000256" key="6">
    <source>
        <dbReference type="ARBA" id="ARBA00022475"/>
    </source>
</evidence>
<evidence type="ECO:0000256" key="15">
    <source>
        <dbReference type="ARBA" id="ARBA00023136"/>
    </source>
</evidence>
<gene>
    <name evidence="21" type="ORF">MicloDRAFT_00068820</name>
</gene>
<feature type="compositionally biased region" description="Basic and acidic residues" evidence="18">
    <location>
        <begin position="11"/>
        <end position="20"/>
    </location>
</feature>
<dbReference type="OrthoDB" id="391538at2"/>
<dbReference type="Gene3D" id="3.40.50.1000">
    <property type="entry name" value="HAD superfamily/HAD-like"/>
    <property type="match status" value="1"/>
</dbReference>
<evidence type="ECO:0000256" key="4">
    <source>
        <dbReference type="ARBA" id="ARBA00012786"/>
    </source>
</evidence>